<dbReference type="AlphaFoldDB" id="A0A0E9XRA1"/>
<dbReference type="EMBL" id="GBXM01004212">
    <property type="protein sequence ID" value="JAI04366.1"/>
    <property type="molecule type" value="Transcribed_RNA"/>
</dbReference>
<reference evidence="2" key="1">
    <citation type="submission" date="2014-11" db="EMBL/GenBank/DDBJ databases">
        <authorList>
            <person name="Amaro Gonzalez C."/>
        </authorList>
    </citation>
    <scope>NUCLEOTIDE SEQUENCE</scope>
</reference>
<name>A0A0E9XRA1_ANGAN</name>
<reference evidence="2" key="2">
    <citation type="journal article" date="2015" name="Fish Shellfish Immunol.">
        <title>Early steps in the European eel (Anguilla anguilla)-Vibrio vulnificus interaction in the gills: Role of the RtxA13 toxin.</title>
        <authorList>
            <person name="Callol A."/>
            <person name="Pajuelo D."/>
            <person name="Ebbesson L."/>
            <person name="Teles M."/>
            <person name="MacKenzie S."/>
            <person name="Amaro C."/>
        </authorList>
    </citation>
    <scope>NUCLEOTIDE SEQUENCE</scope>
</reference>
<protein>
    <submittedName>
        <fullName evidence="2">Uncharacterized protein</fullName>
    </submittedName>
</protein>
<feature type="compositionally biased region" description="Polar residues" evidence="1">
    <location>
        <begin position="1"/>
        <end position="16"/>
    </location>
</feature>
<evidence type="ECO:0000313" key="2">
    <source>
        <dbReference type="EMBL" id="JAI04366.1"/>
    </source>
</evidence>
<organism evidence="2">
    <name type="scientific">Anguilla anguilla</name>
    <name type="common">European freshwater eel</name>
    <name type="synonym">Muraena anguilla</name>
    <dbReference type="NCBI Taxonomy" id="7936"/>
    <lineage>
        <taxon>Eukaryota</taxon>
        <taxon>Metazoa</taxon>
        <taxon>Chordata</taxon>
        <taxon>Craniata</taxon>
        <taxon>Vertebrata</taxon>
        <taxon>Euteleostomi</taxon>
        <taxon>Actinopterygii</taxon>
        <taxon>Neopterygii</taxon>
        <taxon>Teleostei</taxon>
        <taxon>Anguilliformes</taxon>
        <taxon>Anguillidae</taxon>
        <taxon>Anguilla</taxon>
    </lineage>
</organism>
<accession>A0A0E9XRA1</accession>
<feature type="region of interest" description="Disordered" evidence="1">
    <location>
        <begin position="1"/>
        <end position="28"/>
    </location>
</feature>
<proteinExistence type="predicted"/>
<evidence type="ECO:0000256" key="1">
    <source>
        <dbReference type="SAM" id="MobiDB-lite"/>
    </source>
</evidence>
<sequence length="49" mass="5297">MIRQSSWPTEALQSLGKSGPTVHHTVGLPARVSTGTNCVQHQTVGTNYY</sequence>